<dbReference type="AlphaFoldDB" id="A0A8K0MYA5"/>
<dbReference type="Proteomes" id="UP000797356">
    <property type="component" value="Chromosome 3"/>
</dbReference>
<dbReference type="EMBL" id="CM017874">
    <property type="protein sequence ID" value="KAG1334184.1"/>
    <property type="molecule type" value="Genomic_DNA"/>
</dbReference>
<feature type="region of interest" description="Disordered" evidence="2">
    <location>
        <begin position="65"/>
        <end position="97"/>
    </location>
</feature>
<evidence type="ECO:0000256" key="2">
    <source>
        <dbReference type="SAM" id="MobiDB-lite"/>
    </source>
</evidence>
<feature type="compositionally biased region" description="Low complexity" evidence="2">
    <location>
        <begin position="65"/>
        <end position="76"/>
    </location>
</feature>
<name>A0A8K0MYA5_COCNU</name>
<sequence length="282" mass="31414">MGLEMDGKTVKMLSKELQAYKKKGTTSDEPAVKKARVNTPSSIASVDAAATTKVAAATRVGAIIEGSMPPSSMSPPTEDPALRPLAGREEGEKKKEKKIIVKVHCKAHLDGSNDDNNNSREDPFDNPKLIRDLTNRFAMPEVVDQIADLDHMQLIWNLLGSFLKNPSSDHSQGRSSPTDAELLSKGIPLRSIDKGLKREIHHLKKKLKKMEDELQRSRKNASKAIIEVTCLCKLHMKDSVSFNIKKGNFERELAKLKKSINDKSWALTMKVSFLEVELKMMK</sequence>
<keyword evidence="4" id="KW-1185">Reference proteome</keyword>
<reference evidence="3" key="2">
    <citation type="submission" date="2019-07" db="EMBL/GenBank/DDBJ databases">
        <authorList>
            <person name="Yang Y."/>
            <person name="Bocs S."/>
            <person name="Baudouin L."/>
        </authorList>
    </citation>
    <scope>NUCLEOTIDE SEQUENCE</scope>
    <source>
        <tissue evidence="3">Spear leaf of Hainan Tall coconut</tissue>
    </source>
</reference>
<feature type="coiled-coil region" evidence="1">
    <location>
        <begin position="193"/>
        <end position="227"/>
    </location>
</feature>
<proteinExistence type="predicted"/>
<organism evidence="3 4">
    <name type="scientific">Cocos nucifera</name>
    <name type="common">Coconut palm</name>
    <dbReference type="NCBI Taxonomy" id="13894"/>
    <lineage>
        <taxon>Eukaryota</taxon>
        <taxon>Viridiplantae</taxon>
        <taxon>Streptophyta</taxon>
        <taxon>Embryophyta</taxon>
        <taxon>Tracheophyta</taxon>
        <taxon>Spermatophyta</taxon>
        <taxon>Magnoliopsida</taxon>
        <taxon>Liliopsida</taxon>
        <taxon>Arecaceae</taxon>
        <taxon>Arecoideae</taxon>
        <taxon>Cocoseae</taxon>
        <taxon>Attaleinae</taxon>
        <taxon>Cocos</taxon>
    </lineage>
</organism>
<accession>A0A8K0MYA5</accession>
<protein>
    <submittedName>
        <fullName evidence="3">Uncharacterized protein</fullName>
    </submittedName>
</protein>
<evidence type="ECO:0000313" key="4">
    <source>
        <dbReference type="Proteomes" id="UP000797356"/>
    </source>
</evidence>
<evidence type="ECO:0000313" key="3">
    <source>
        <dbReference type="EMBL" id="KAG1334184.1"/>
    </source>
</evidence>
<keyword evidence="1" id="KW-0175">Coiled coil</keyword>
<reference evidence="3" key="1">
    <citation type="journal article" date="2017" name="Gigascience">
        <title>The genome draft of coconut (Cocos nucifera).</title>
        <authorList>
            <person name="Xiao Y."/>
            <person name="Xu P."/>
            <person name="Fan H."/>
            <person name="Baudouin L."/>
            <person name="Xia W."/>
            <person name="Bocs S."/>
            <person name="Xu J."/>
            <person name="Li Q."/>
            <person name="Guo A."/>
            <person name="Zhou L."/>
            <person name="Li J."/>
            <person name="Wu Y."/>
            <person name="Ma Z."/>
            <person name="Armero A."/>
            <person name="Issali A.E."/>
            <person name="Liu N."/>
            <person name="Peng M."/>
            <person name="Yang Y."/>
        </authorList>
    </citation>
    <scope>NUCLEOTIDE SEQUENCE</scope>
    <source>
        <tissue evidence="3">Spear leaf of Hainan Tall coconut</tissue>
    </source>
</reference>
<comment type="caution">
    <text evidence="3">The sequence shown here is derived from an EMBL/GenBank/DDBJ whole genome shotgun (WGS) entry which is preliminary data.</text>
</comment>
<evidence type="ECO:0000256" key="1">
    <source>
        <dbReference type="SAM" id="Coils"/>
    </source>
</evidence>
<gene>
    <name evidence="3" type="ORF">COCNU_03G003030</name>
</gene>